<evidence type="ECO:0000313" key="1">
    <source>
        <dbReference type="EMBL" id="GAI74070.1"/>
    </source>
</evidence>
<gene>
    <name evidence="1" type="ORF">S12H4_23984</name>
</gene>
<reference evidence="1" key="1">
    <citation type="journal article" date="2014" name="Front. Microbiol.">
        <title>High frequency of phylogenetically diverse reductive dehalogenase-homologous genes in deep subseafloor sedimentary metagenomes.</title>
        <authorList>
            <person name="Kawai M."/>
            <person name="Futagami T."/>
            <person name="Toyoda A."/>
            <person name="Takaki Y."/>
            <person name="Nishi S."/>
            <person name="Hori S."/>
            <person name="Arai W."/>
            <person name="Tsubouchi T."/>
            <person name="Morono Y."/>
            <person name="Uchiyama I."/>
            <person name="Ito T."/>
            <person name="Fujiyama A."/>
            <person name="Inagaki F."/>
            <person name="Takami H."/>
        </authorList>
    </citation>
    <scope>NUCLEOTIDE SEQUENCE</scope>
    <source>
        <strain evidence="1">Expedition CK06-06</strain>
    </source>
</reference>
<comment type="caution">
    <text evidence="1">The sequence shown here is derived from an EMBL/GenBank/DDBJ whole genome shotgun (WGS) entry which is preliminary data.</text>
</comment>
<name>X1SF94_9ZZZZ</name>
<dbReference type="AlphaFoldDB" id="X1SF94"/>
<accession>X1SF94</accession>
<dbReference type="EMBL" id="BARW01012877">
    <property type="protein sequence ID" value="GAI74070.1"/>
    <property type="molecule type" value="Genomic_DNA"/>
</dbReference>
<organism evidence="1">
    <name type="scientific">marine sediment metagenome</name>
    <dbReference type="NCBI Taxonomy" id="412755"/>
    <lineage>
        <taxon>unclassified sequences</taxon>
        <taxon>metagenomes</taxon>
        <taxon>ecological metagenomes</taxon>
    </lineage>
</organism>
<protein>
    <submittedName>
        <fullName evidence="1">Uncharacterized protein</fullName>
    </submittedName>
</protein>
<proteinExistence type="predicted"/>
<sequence>MEDLKMEEARGKVCREVVVEALTPVDAQKVAQAVEKAAVRVEEQDVKDKV</sequence>